<evidence type="ECO:0000313" key="2">
    <source>
        <dbReference type="EMBL" id="RKO91876.1"/>
    </source>
</evidence>
<organism evidence="2 3">
    <name type="scientific">Blyttiomyces helicus</name>
    <dbReference type="NCBI Taxonomy" id="388810"/>
    <lineage>
        <taxon>Eukaryota</taxon>
        <taxon>Fungi</taxon>
        <taxon>Fungi incertae sedis</taxon>
        <taxon>Chytridiomycota</taxon>
        <taxon>Chytridiomycota incertae sedis</taxon>
        <taxon>Chytridiomycetes</taxon>
        <taxon>Chytridiomycetes incertae sedis</taxon>
        <taxon>Blyttiomyces</taxon>
    </lineage>
</organism>
<name>A0A4P9WMD2_9FUNG</name>
<sequence>MCIQAWIGLSRSTVQRVGTSKTKSAIRSIQASKGRPRRANTTGVPSHGADALSDNNTMYMHPENCRLRVITRPPLWNAINVIHDMAWSMTFQAELTDGYPADPLYKCFLTGPAPKYFTRDDEGLSRLDGRLCIPISATLRGVSLCLCHDVVGHVGLAKTLAAPFKDFHWPTM</sequence>
<dbReference type="AlphaFoldDB" id="A0A4P9WMD2"/>
<protein>
    <submittedName>
        <fullName evidence="2">Uncharacterized protein</fullName>
    </submittedName>
</protein>
<evidence type="ECO:0000256" key="1">
    <source>
        <dbReference type="SAM" id="MobiDB-lite"/>
    </source>
</evidence>
<dbReference type="OrthoDB" id="407598at2759"/>
<accession>A0A4P9WMD2</accession>
<feature type="compositionally biased region" description="Polar residues" evidence="1">
    <location>
        <begin position="20"/>
        <end position="31"/>
    </location>
</feature>
<reference evidence="3" key="1">
    <citation type="journal article" date="2018" name="Nat. Microbiol.">
        <title>Leveraging single-cell genomics to expand the fungal tree of life.</title>
        <authorList>
            <person name="Ahrendt S.R."/>
            <person name="Quandt C.A."/>
            <person name="Ciobanu D."/>
            <person name="Clum A."/>
            <person name="Salamov A."/>
            <person name="Andreopoulos B."/>
            <person name="Cheng J.F."/>
            <person name="Woyke T."/>
            <person name="Pelin A."/>
            <person name="Henrissat B."/>
            <person name="Reynolds N.K."/>
            <person name="Benny G.L."/>
            <person name="Smith M.E."/>
            <person name="James T.Y."/>
            <person name="Grigoriev I.V."/>
        </authorList>
    </citation>
    <scope>NUCLEOTIDE SEQUENCE [LARGE SCALE GENOMIC DNA]</scope>
</reference>
<feature type="region of interest" description="Disordered" evidence="1">
    <location>
        <begin position="20"/>
        <end position="53"/>
    </location>
</feature>
<gene>
    <name evidence="2" type="ORF">BDK51DRAFT_53203</name>
</gene>
<dbReference type="EMBL" id="KZ994867">
    <property type="protein sequence ID" value="RKO91876.1"/>
    <property type="molecule type" value="Genomic_DNA"/>
</dbReference>
<dbReference type="Proteomes" id="UP000269721">
    <property type="component" value="Unassembled WGS sequence"/>
</dbReference>
<proteinExistence type="predicted"/>
<evidence type="ECO:0000313" key="3">
    <source>
        <dbReference type="Proteomes" id="UP000269721"/>
    </source>
</evidence>
<keyword evidence="3" id="KW-1185">Reference proteome</keyword>